<evidence type="ECO:0000313" key="14">
    <source>
        <dbReference type="Proteomes" id="UP000469346"/>
    </source>
</evidence>
<proteinExistence type="inferred from homology"/>
<comment type="subunit">
    <text evidence="9">Forms a ring-shaped head-to-tail homodimer around DNA.</text>
</comment>
<evidence type="ECO:0000259" key="12">
    <source>
        <dbReference type="Pfam" id="PF02768"/>
    </source>
</evidence>
<comment type="caution">
    <text evidence="13">The sequence shown here is derived from an EMBL/GenBank/DDBJ whole genome shotgun (WGS) entry which is preliminary data.</text>
</comment>
<dbReference type="GO" id="GO:0006271">
    <property type="term" value="P:DNA strand elongation involved in DNA replication"/>
    <property type="evidence" value="ECO:0007669"/>
    <property type="project" value="TreeGrafter"/>
</dbReference>
<organism evidence="13 14">
    <name type="scientific">Dissulfurirhabdus thermomarina</name>
    <dbReference type="NCBI Taxonomy" id="1765737"/>
    <lineage>
        <taxon>Bacteria</taxon>
        <taxon>Deltaproteobacteria</taxon>
        <taxon>Dissulfurirhabdaceae</taxon>
        <taxon>Dissulfurirhabdus</taxon>
    </lineage>
</organism>
<evidence type="ECO:0000256" key="6">
    <source>
        <dbReference type="ARBA" id="ARBA00022705"/>
    </source>
</evidence>
<dbReference type="SUPFAM" id="SSF55979">
    <property type="entry name" value="DNA clamp"/>
    <property type="match status" value="3"/>
</dbReference>
<dbReference type="GO" id="GO:0005737">
    <property type="term" value="C:cytoplasm"/>
    <property type="evidence" value="ECO:0007669"/>
    <property type="project" value="UniProtKB-SubCell"/>
</dbReference>
<dbReference type="GO" id="GO:0003677">
    <property type="term" value="F:DNA binding"/>
    <property type="evidence" value="ECO:0007669"/>
    <property type="project" value="UniProtKB-UniRule"/>
</dbReference>
<keyword evidence="7 9" id="KW-0239">DNA-directed DNA polymerase</keyword>
<comment type="subcellular location">
    <subcellularLocation>
        <location evidence="1 9">Cytoplasm</location>
    </subcellularLocation>
</comment>
<dbReference type="NCBIfam" id="TIGR00663">
    <property type="entry name" value="dnan"/>
    <property type="match status" value="1"/>
</dbReference>
<evidence type="ECO:0000256" key="1">
    <source>
        <dbReference type="ARBA" id="ARBA00004496"/>
    </source>
</evidence>
<dbReference type="GO" id="GO:0009360">
    <property type="term" value="C:DNA polymerase III complex"/>
    <property type="evidence" value="ECO:0007669"/>
    <property type="project" value="InterPro"/>
</dbReference>
<dbReference type="SMART" id="SM00480">
    <property type="entry name" value="POL3Bc"/>
    <property type="match status" value="1"/>
</dbReference>
<dbReference type="InterPro" id="IPR022635">
    <property type="entry name" value="DNA_polIII_beta_C"/>
</dbReference>
<evidence type="ECO:0000256" key="4">
    <source>
        <dbReference type="ARBA" id="ARBA00022679"/>
    </source>
</evidence>
<evidence type="ECO:0000256" key="9">
    <source>
        <dbReference type="PIRNR" id="PIRNR000804"/>
    </source>
</evidence>
<gene>
    <name evidence="13" type="primary">dnaN</name>
    <name evidence="13" type="ORF">G3N55_05565</name>
</gene>
<reference evidence="13 14" key="1">
    <citation type="submission" date="2020-02" db="EMBL/GenBank/DDBJ databases">
        <title>Comparative genomics of sulfur disproportionating microorganisms.</title>
        <authorList>
            <person name="Ward L.M."/>
            <person name="Bertran E."/>
            <person name="Johnston D.T."/>
        </authorList>
    </citation>
    <scope>NUCLEOTIDE SEQUENCE [LARGE SCALE GENOMIC DNA]</scope>
    <source>
        <strain evidence="13 14">DSM 100025</strain>
    </source>
</reference>
<sequence>MLRLVVEKKALSPVLARIQTIVDKKTTMNILNNVFLYTSADELFIEATDLEISYRGRVRCDEVEEQGAVTLGAKKFFEIVREFPSETIRLIEGENYWVTIGGGGKAEYRIGGLSPEDFPRFREVSHERSAEVEGALLKELLDKTLYSASHDESKYALCGVYVEEVLGEEGGTPLLRMVSSDGHRLSCAEKALDHPLGLDGGIILPRKGAAEIRRMVEGYDRVRFGVDGGFAFVAAGPEHMVLRLVDAAFPDYKAIIPAEKERSFFFDKTTFYSALKRLSIMSADSLFRGVKAAVSPGSVEVESLHKEMGEAREVVDVEYEGEPFEIAFNAKYIMDALGVMDSDRVELACNNDFSPCVIQGEKDPGFLALVMPMSLRKESGEDAEDTGNEG</sequence>
<dbReference type="AlphaFoldDB" id="A0A6N9TMG0"/>
<feature type="domain" description="DNA polymerase III beta sliding clamp central" evidence="11">
    <location>
        <begin position="132"/>
        <end position="251"/>
    </location>
</feature>
<dbReference type="Gene3D" id="3.70.10.10">
    <property type="match status" value="1"/>
</dbReference>
<feature type="domain" description="DNA polymerase III beta sliding clamp C-terminal" evidence="12">
    <location>
        <begin position="254"/>
        <end position="373"/>
    </location>
</feature>
<keyword evidence="14" id="KW-1185">Reference proteome</keyword>
<dbReference type="Proteomes" id="UP000469346">
    <property type="component" value="Unassembled WGS sequence"/>
</dbReference>
<dbReference type="GO" id="GO:0003887">
    <property type="term" value="F:DNA-directed DNA polymerase activity"/>
    <property type="evidence" value="ECO:0007669"/>
    <property type="project" value="UniProtKB-UniRule"/>
</dbReference>
<dbReference type="EMBL" id="JAAGRR010000047">
    <property type="protein sequence ID" value="NDY42309.1"/>
    <property type="molecule type" value="Genomic_DNA"/>
</dbReference>
<keyword evidence="5 9" id="KW-0548">Nucleotidyltransferase</keyword>
<dbReference type="PANTHER" id="PTHR30478:SF0">
    <property type="entry name" value="BETA SLIDING CLAMP"/>
    <property type="match status" value="1"/>
</dbReference>
<dbReference type="Gene3D" id="3.10.150.10">
    <property type="entry name" value="DNA Polymerase III, subunit A, domain 2"/>
    <property type="match status" value="1"/>
</dbReference>
<evidence type="ECO:0000256" key="8">
    <source>
        <dbReference type="ARBA" id="ARBA00023125"/>
    </source>
</evidence>
<dbReference type="RefSeq" id="WP_163298453.1">
    <property type="nucleotide sequence ID" value="NZ_JAAGRR010000047.1"/>
</dbReference>
<name>A0A6N9TMG0_DISTH</name>
<dbReference type="CDD" id="cd00140">
    <property type="entry name" value="beta_clamp"/>
    <property type="match status" value="1"/>
</dbReference>
<keyword evidence="6 9" id="KW-0235">DNA replication</keyword>
<dbReference type="GO" id="GO:0008408">
    <property type="term" value="F:3'-5' exonuclease activity"/>
    <property type="evidence" value="ECO:0007669"/>
    <property type="project" value="InterPro"/>
</dbReference>
<dbReference type="Pfam" id="PF02768">
    <property type="entry name" value="DNA_pol3_beta_3"/>
    <property type="match status" value="1"/>
</dbReference>
<dbReference type="Pfam" id="PF00712">
    <property type="entry name" value="DNA_pol3_beta"/>
    <property type="match status" value="1"/>
</dbReference>
<evidence type="ECO:0000256" key="7">
    <source>
        <dbReference type="ARBA" id="ARBA00022932"/>
    </source>
</evidence>
<comment type="function">
    <text evidence="9">Confers DNA tethering and processivity to DNA polymerases and other proteins. Acts as a clamp, forming a ring around DNA (a reaction catalyzed by the clamp-loading complex) which diffuses in an ATP-independent manner freely and bidirectionally along dsDNA. Initially characterized for its ability to contact the catalytic subunit of DNA polymerase III (Pol III), a complex, multichain enzyme responsible for most of the replicative synthesis in bacteria; Pol III exhibits 3'-5' exonuclease proofreading activity. The beta chain is required for initiation of replication as well as for processivity of DNA replication.</text>
</comment>
<dbReference type="PANTHER" id="PTHR30478">
    <property type="entry name" value="DNA POLYMERASE III SUBUNIT BETA"/>
    <property type="match status" value="1"/>
</dbReference>
<evidence type="ECO:0000256" key="3">
    <source>
        <dbReference type="ARBA" id="ARBA00022490"/>
    </source>
</evidence>
<evidence type="ECO:0000256" key="2">
    <source>
        <dbReference type="ARBA" id="ARBA00010752"/>
    </source>
</evidence>
<dbReference type="InterPro" id="IPR022634">
    <property type="entry name" value="DNA_polIII_beta_N"/>
</dbReference>
<dbReference type="PIRSF" id="PIRSF000804">
    <property type="entry name" value="DNA_pol_III_b"/>
    <property type="match status" value="1"/>
</dbReference>
<evidence type="ECO:0000259" key="11">
    <source>
        <dbReference type="Pfam" id="PF02767"/>
    </source>
</evidence>
<keyword evidence="3 9" id="KW-0963">Cytoplasm</keyword>
<evidence type="ECO:0000259" key="10">
    <source>
        <dbReference type="Pfam" id="PF00712"/>
    </source>
</evidence>
<dbReference type="Pfam" id="PF02767">
    <property type="entry name" value="DNA_pol3_beta_2"/>
    <property type="match status" value="1"/>
</dbReference>
<keyword evidence="8" id="KW-0238">DNA-binding</keyword>
<keyword evidence="4 9" id="KW-0808">Transferase</keyword>
<evidence type="ECO:0000256" key="5">
    <source>
        <dbReference type="ARBA" id="ARBA00022695"/>
    </source>
</evidence>
<feature type="domain" description="DNA polymerase III beta sliding clamp N-terminal" evidence="10">
    <location>
        <begin position="3"/>
        <end position="120"/>
    </location>
</feature>
<dbReference type="InterPro" id="IPR022637">
    <property type="entry name" value="DNA_polIII_beta_cen"/>
</dbReference>
<dbReference type="InterPro" id="IPR001001">
    <property type="entry name" value="DNA_polIII_beta"/>
</dbReference>
<evidence type="ECO:0000313" key="13">
    <source>
        <dbReference type="EMBL" id="NDY42309.1"/>
    </source>
</evidence>
<accession>A0A6N9TMG0</accession>
<comment type="similarity">
    <text evidence="2 9">Belongs to the beta sliding clamp family.</text>
</comment>
<protein>
    <recommendedName>
        <fullName evidence="9">Beta sliding clamp</fullName>
    </recommendedName>
</protein>
<dbReference type="InterPro" id="IPR046938">
    <property type="entry name" value="DNA_clamp_sf"/>
</dbReference>